<accession>A0AAD4X3V4</accession>
<protein>
    <submittedName>
        <fullName evidence="2">Uncharacterized protein</fullName>
    </submittedName>
</protein>
<feature type="chain" id="PRO_5041922932" evidence="1">
    <location>
        <begin position="16"/>
        <end position="89"/>
    </location>
</feature>
<evidence type="ECO:0000313" key="2">
    <source>
        <dbReference type="EMBL" id="KAI3836928.1"/>
    </source>
</evidence>
<organism evidence="2 3">
    <name type="scientific">Papaver atlanticum</name>
    <dbReference type="NCBI Taxonomy" id="357466"/>
    <lineage>
        <taxon>Eukaryota</taxon>
        <taxon>Viridiplantae</taxon>
        <taxon>Streptophyta</taxon>
        <taxon>Embryophyta</taxon>
        <taxon>Tracheophyta</taxon>
        <taxon>Spermatophyta</taxon>
        <taxon>Magnoliopsida</taxon>
        <taxon>Ranunculales</taxon>
        <taxon>Papaveraceae</taxon>
        <taxon>Papaveroideae</taxon>
        <taxon>Papaver</taxon>
    </lineage>
</organism>
<name>A0AAD4X3V4_9MAGN</name>
<evidence type="ECO:0000313" key="3">
    <source>
        <dbReference type="Proteomes" id="UP001202328"/>
    </source>
</evidence>
<gene>
    <name evidence="2" type="ORF">MKW98_005261</name>
</gene>
<evidence type="ECO:0000256" key="1">
    <source>
        <dbReference type="SAM" id="SignalP"/>
    </source>
</evidence>
<proteinExistence type="predicted"/>
<feature type="signal peptide" evidence="1">
    <location>
        <begin position="1"/>
        <end position="15"/>
    </location>
</feature>
<dbReference type="AlphaFoldDB" id="A0AAD4X3V4"/>
<comment type="caution">
    <text evidence="2">The sequence shown here is derived from an EMBL/GenBank/DDBJ whole genome shotgun (WGS) entry which is preliminary data.</text>
</comment>
<sequence length="89" mass="10234">MSLGAAAIFSLYVRLELLKWDLLLEESDSYNMQCFRAAGSCSALKWKSPVQYHTNISLCDYENWENNCIFEQCVDWFSSVAMSAGHFFT</sequence>
<keyword evidence="3" id="KW-1185">Reference proteome</keyword>
<keyword evidence="1" id="KW-0732">Signal</keyword>
<dbReference type="Proteomes" id="UP001202328">
    <property type="component" value="Unassembled WGS sequence"/>
</dbReference>
<reference evidence="2" key="1">
    <citation type="submission" date="2022-04" db="EMBL/GenBank/DDBJ databases">
        <title>A functionally conserved STORR gene fusion in Papaver species that diverged 16.8 million years ago.</title>
        <authorList>
            <person name="Catania T."/>
        </authorList>
    </citation>
    <scope>NUCLEOTIDE SEQUENCE</scope>
    <source>
        <strain evidence="2">S-188037</strain>
    </source>
</reference>
<dbReference type="EMBL" id="JAJJMB010017633">
    <property type="protein sequence ID" value="KAI3836928.1"/>
    <property type="molecule type" value="Genomic_DNA"/>
</dbReference>